<sequence length="160" mass="17292">MARFSVTLDVAAPAGRVWAALVDWPRHGDWAPLTSVRVVTPRPDGIGATFVARSGIGRVGFDDPMTVAVWRPPAGDEPGDEPGRCDVDKSGRVIHGTAAFDVIPLPGGRSLVVWHEDVTVMPHALTRRFPFVVTAVGRIGFRRALRAMAREVERAPVPGR</sequence>
<dbReference type="CDD" id="cd07812">
    <property type="entry name" value="SRPBCC"/>
    <property type="match status" value="1"/>
</dbReference>
<evidence type="ECO:0008006" key="3">
    <source>
        <dbReference type="Google" id="ProtNLM"/>
    </source>
</evidence>
<proteinExistence type="predicted"/>
<gene>
    <name evidence="1" type="ORF">GCM10009827_007280</name>
</gene>
<protein>
    <recommendedName>
        <fullName evidence="3">Polyketide cyclase/dehydrase/lipid transport protein</fullName>
    </recommendedName>
</protein>
<keyword evidence="2" id="KW-1185">Reference proteome</keyword>
<name>A0ABN1ZLA9_9ACTN</name>
<comment type="caution">
    <text evidence="1">The sequence shown here is derived from an EMBL/GenBank/DDBJ whole genome shotgun (WGS) entry which is preliminary data.</text>
</comment>
<dbReference type="InterPro" id="IPR023393">
    <property type="entry name" value="START-like_dom_sf"/>
</dbReference>
<evidence type="ECO:0000313" key="2">
    <source>
        <dbReference type="Proteomes" id="UP001501470"/>
    </source>
</evidence>
<accession>A0ABN1ZLA9</accession>
<dbReference type="Proteomes" id="UP001501470">
    <property type="component" value="Unassembled WGS sequence"/>
</dbReference>
<dbReference type="SUPFAM" id="SSF55961">
    <property type="entry name" value="Bet v1-like"/>
    <property type="match status" value="1"/>
</dbReference>
<organism evidence="1 2">
    <name type="scientific">Dactylosporangium maewongense</name>
    <dbReference type="NCBI Taxonomy" id="634393"/>
    <lineage>
        <taxon>Bacteria</taxon>
        <taxon>Bacillati</taxon>
        <taxon>Actinomycetota</taxon>
        <taxon>Actinomycetes</taxon>
        <taxon>Micromonosporales</taxon>
        <taxon>Micromonosporaceae</taxon>
        <taxon>Dactylosporangium</taxon>
    </lineage>
</organism>
<dbReference type="InterPro" id="IPR019587">
    <property type="entry name" value="Polyketide_cyclase/dehydratase"/>
</dbReference>
<evidence type="ECO:0000313" key="1">
    <source>
        <dbReference type="EMBL" id="GAA1500707.1"/>
    </source>
</evidence>
<dbReference type="Pfam" id="PF10604">
    <property type="entry name" value="Polyketide_cyc2"/>
    <property type="match status" value="1"/>
</dbReference>
<reference evidence="1 2" key="1">
    <citation type="journal article" date="2019" name="Int. J. Syst. Evol. Microbiol.">
        <title>The Global Catalogue of Microorganisms (GCM) 10K type strain sequencing project: providing services to taxonomists for standard genome sequencing and annotation.</title>
        <authorList>
            <consortium name="The Broad Institute Genomics Platform"/>
            <consortium name="The Broad Institute Genome Sequencing Center for Infectious Disease"/>
            <person name="Wu L."/>
            <person name="Ma J."/>
        </authorList>
    </citation>
    <scope>NUCLEOTIDE SEQUENCE [LARGE SCALE GENOMIC DNA]</scope>
    <source>
        <strain evidence="1 2">JCM 15933</strain>
    </source>
</reference>
<dbReference type="Gene3D" id="3.30.530.20">
    <property type="match status" value="1"/>
</dbReference>
<dbReference type="EMBL" id="BAAAQD010000001">
    <property type="protein sequence ID" value="GAA1500707.1"/>
    <property type="molecule type" value="Genomic_DNA"/>
</dbReference>
<dbReference type="RefSeq" id="WP_344499436.1">
    <property type="nucleotide sequence ID" value="NZ_BAAAQD010000001.1"/>
</dbReference>